<accession>A0ABW5J2G0</accession>
<name>A0ABW5J2G0_9BACT</name>
<keyword evidence="3" id="KW-1185">Reference proteome</keyword>
<dbReference type="Pfam" id="PF03473">
    <property type="entry name" value="MOSC"/>
    <property type="match status" value="1"/>
</dbReference>
<protein>
    <submittedName>
        <fullName evidence="2">MOSC domain-containing protein</fullName>
    </submittedName>
</protein>
<reference evidence="3" key="1">
    <citation type="journal article" date="2019" name="Int. J. Syst. Evol. Microbiol.">
        <title>The Global Catalogue of Microorganisms (GCM) 10K type strain sequencing project: providing services to taxonomists for standard genome sequencing and annotation.</title>
        <authorList>
            <consortium name="The Broad Institute Genomics Platform"/>
            <consortium name="The Broad Institute Genome Sequencing Center for Infectious Disease"/>
            <person name="Wu L."/>
            <person name="Ma J."/>
        </authorList>
    </citation>
    <scope>NUCLEOTIDE SEQUENCE [LARGE SCALE GENOMIC DNA]</scope>
    <source>
        <strain evidence="3">KCTC 52344</strain>
    </source>
</reference>
<sequence length="269" mass="30575">MAIIITEINIYPIKSLGGISLKEAEVQDRGLQYDRRWVLADAENMFRTQRENEQMALIDVALSPEGLIVSHRKKAIAPLKVPFEPQTEDNQMITIWDDVMRGVRVSDEADAWFTEVLGNETYLYYQPDDSIRPTDPRYSITHEEHTSFADAYPLLIIGELSLDFLNAKLDEKMEMKRFRPNLVFSGGEPHDEDKFRYFSAGSARFAGVKLCARCVLTTINPETAKKGKEPLKTLATYRKDGNKILFGQNLLVVEKGKITVGDEIILEAE</sequence>
<gene>
    <name evidence="2" type="ORF">ACFSR2_00090</name>
</gene>
<dbReference type="InterPro" id="IPR011037">
    <property type="entry name" value="Pyrv_Knase-like_insert_dom_sf"/>
</dbReference>
<dbReference type="InterPro" id="IPR005302">
    <property type="entry name" value="MoCF_Sase_C"/>
</dbReference>
<dbReference type="SUPFAM" id="SSF50800">
    <property type="entry name" value="PK beta-barrel domain-like"/>
    <property type="match status" value="1"/>
</dbReference>
<dbReference type="PROSITE" id="PS51340">
    <property type="entry name" value="MOSC"/>
    <property type="match status" value="1"/>
</dbReference>
<dbReference type="EMBL" id="JBHULC010000001">
    <property type="protein sequence ID" value="MFD2519261.1"/>
    <property type="molecule type" value="Genomic_DNA"/>
</dbReference>
<dbReference type="InterPro" id="IPR005303">
    <property type="entry name" value="MOCOS_middle"/>
</dbReference>
<evidence type="ECO:0000313" key="3">
    <source>
        <dbReference type="Proteomes" id="UP001597510"/>
    </source>
</evidence>
<dbReference type="Pfam" id="PF03476">
    <property type="entry name" value="MOSC_N"/>
    <property type="match status" value="1"/>
</dbReference>
<dbReference type="Proteomes" id="UP001597510">
    <property type="component" value="Unassembled WGS sequence"/>
</dbReference>
<evidence type="ECO:0000259" key="1">
    <source>
        <dbReference type="PROSITE" id="PS51340"/>
    </source>
</evidence>
<feature type="domain" description="MOSC" evidence="1">
    <location>
        <begin position="126"/>
        <end position="267"/>
    </location>
</feature>
<dbReference type="PANTHER" id="PTHR14237">
    <property type="entry name" value="MOLYBDOPTERIN COFACTOR SULFURASE MOSC"/>
    <property type="match status" value="1"/>
</dbReference>
<dbReference type="PANTHER" id="PTHR14237:SF19">
    <property type="entry name" value="MITOCHONDRIAL AMIDOXIME REDUCING COMPONENT 1"/>
    <property type="match status" value="1"/>
</dbReference>
<dbReference type="RefSeq" id="WP_340237962.1">
    <property type="nucleotide sequence ID" value="NZ_JBBEWC010000009.1"/>
</dbReference>
<proteinExistence type="predicted"/>
<comment type="caution">
    <text evidence="2">The sequence shown here is derived from an EMBL/GenBank/DDBJ whole genome shotgun (WGS) entry which is preliminary data.</text>
</comment>
<organism evidence="2 3">
    <name type="scientific">Emticicia soli</name>
    <dbReference type="NCBI Taxonomy" id="2027878"/>
    <lineage>
        <taxon>Bacteria</taxon>
        <taxon>Pseudomonadati</taxon>
        <taxon>Bacteroidota</taxon>
        <taxon>Cytophagia</taxon>
        <taxon>Cytophagales</taxon>
        <taxon>Leadbetterellaceae</taxon>
        <taxon>Emticicia</taxon>
    </lineage>
</organism>
<evidence type="ECO:0000313" key="2">
    <source>
        <dbReference type="EMBL" id="MFD2519261.1"/>
    </source>
</evidence>
<dbReference type="SUPFAM" id="SSF141673">
    <property type="entry name" value="MOSC N-terminal domain-like"/>
    <property type="match status" value="1"/>
</dbReference>